<dbReference type="Pfam" id="PF00400">
    <property type="entry name" value="WD40"/>
    <property type="match status" value="2"/>
</dbReference>
<keyword evidence="7" id="KW-1185">Reference proteome</keyword>
<dbReference type="GeneID" id="68111568"/>
<dbReference type="AlphaFoldDB" id="A0A6A5BQE5"/>
<dbReference type="InterPro" id="IPR024977">
    <property type="entry name" value="Apc4-like_WD40_dom"/>
</dbReference>
<gene>
    <name evidence="6" type="ORF">FDP41_004350</name>
</gene>
<dbReference type="RefSeq" id="XP_044561164.1">
    <property type="nucleotide sequence ID" value="XM_044707755.1"/>
</dbReference>
<evidence type="ECO:0000313" key="7">
    <source>
        <dbReference type="Proteomes" id="UP000444721"/>
    </source>
</evidence>
<dbReference type="SMART" id="SM00320">
    <property type="entry name" value="WD40"/>
    <property type="match status" value="5"/>
</dbReference>
<dbReference type="Proteomes" id="UP000444721">
    <property type="component" value="Unassembled WGS sequence"/>
</dbReference>
<dbReference type="VEuPathDB" id="AmoebaDB:FDP41_004350"/>
<reference evidence="6 7" key="1">
    <citation type="journal article" date="2019" name="Sci. Rep.">
        <title>Nanopore sequencing improves the draft genome of the human pathogenic amoeba Naegleria fowleri.</title>
        <authorList>
            <person name="Liechti N."/>
            <person name="Schurch N."/>
            <person name="Bruggmann R."/>
            <person name="Wittwer M."/>
        </authorList>
    </citation>
    <scope>NUCLEOTIDE SEQUENCE [LARGE SCALE GENOMIC DNA]</scope>
    <source>
        <strain evidence="6 7">ATCC 30894</strain>
    </source>
</reference>
<name>A0A6A5BQE5_NAEFO</name>
<dbReference type="EMBL" id="VFQX01000037">
    <property type="protein sequence ID" value="KAF0976451.1"/>
    <property type="molecule type" value="Genomic_DNA"/>
</dbReference>
<dbReference type="Gene3D" id="2.130.10.10">
    <property type="entry name" value="YVTN repeat-like/Quinoprotein amine dehydrogenase"/>
    <property type="match status" value="2"/>
</dbReference>
<dbReference type="PROSITE" id="PS50082">
    <property type="entry name" value="WD_REPEATS_2"/>
    <property type="match status" value="2"/>
</dbReference>
<keyword evidence="2" id="KW-0677">Repeat</keyword>
<dbReference type="InterPro" id="IPR036322">
    <property type="entry name" value="WD40_repeat_dom_sf"/>
</dbReference>
<dbReference type="VEuPathDB" id="AmoebaDB:NfTy_084150"/>
<dbReference type="InterPro" id="IPR015943">
    <property type="entry name" value="WD40/YVTN_repeat-like_dom_sf"/>
</dbReference>
<evidence type="ECO:0000256" key="2">
    <source>
        <dbReference type="ARBA" id="ARBA00022737"/>
    </source>
</evidence>
<feature type="repeat" description="WD" evidence="3">
    <location>
        <begin position="433"/>
        <end position="475"/>
    </location>
</feature>
<evidence type="ECO:0000256" key="4">
    <source>
        <dbReference type="SAM" id="MobiDB-lite"/>
    </source>
</evidence>
<dbReference type="Pfam" id="PF12894">
    <property type="entry name" value="ANAPC4_WD40"/>
    <property type="match status" value="1"/>
</dbReference>
<feature type="compositionally biased region" description="Acidic residues" evidence="4">
    <location>
        <begin position="283"/>
        <end position="293"/>
    </location>
</feature>
<proteinExistence type="predicted"/>
<feature type="repeat" description="WD" evidence="3">
    <location>
        <begin position="376"/>
        <end position="392"/>
    </location>
</feature>
<dbReference type="PANTHER" id="PTHR22847">
    <property type="entry name" value="WD40 REPEAT PROTEIN"/>
    <property type="match status" value="1"/>
</dbReference>
<feature type="region of interest" description="Disordered" evidence="4">
    <location>
        <begin position="342"/>
        <end position="375"/>
    </location>
</feature>
<protein>
    <recommendedName>
        <fullName evidence="5">F-box domain-containing protein</fullName>
    </recommendedName>
</protein>
<dbReference type="GO" id="GO:1990234">
    <property type="term" value="C:transferase complex"/>
    <property type="evidence" value="ECO:0007669"/>
    <property type="project" value="UniProtKB-ARBA"/>
</dbReference>
<evidence type="ECO:0000313" key="6">
    <source>
        <dbReference type="EMBL" id="KAF0976451.1"/>
    </source>
</evidence>
<organism evidence="6 7">
    <name type="scientific">Naegleria fowleri</name>
    <name type="common">Brain eating amoeba</name>
    <dbReference type="NCBI Taxonomy" id="5763"/>
    <lineage>
        <taxon>Eukaryota</taxon>
        <taxon>Discoba</taxon>
        <taxon>Heterolobosea</taxon>
        <taxon>Tetramitia</taxon>
        <taxon>Eutetramitia</taxon>
        <taxon>Vahlkampfiidae</taxon>
        <taxon>Naegleria</taxon>
    </lineage>
</organism>
<dbReference type="PANTHER" id="PTHR22847:SF637">
    <property type="entry name" value="WD REPEAT DOMAIN 5B"/>
    <property type="match status" value="1"/>
</dbReference>
<dbReference type="PROSITE" id="PS50181">
    <property type="entry name" value="FBOX"/>
    <property type="match status" value="1"/>
</dbReference>
<evidence type="ECO:0000256" key="3">
    <source>
        <dbReference type="PROSITE-ProRule" id="PRU00221"/>
    </source>
</evidence>
<keyword evidence="1 3" id="KW-0853">WD repeat</keyword>
<dbReference type="SUPFAM" id="SSF50978">
    <property type="entry name" value="WD40 repeat-like"/>
    <property type="match status" value="1"/>
</dbReference>
<dbReference type="InterPro" id="IPR001680">
    <property type="entry name" value="WD40_rpt"/>
</dbReference>
<dbReference type="InterPro" id="IPR001810">
    <property type="entry name" value="F-box_dom"/>
</dbReference>
<feature type="region of interest" description="Disordered" evidence="4">
    <location>
        <begin position="276"/>
        <end position="295"/>
    </location>
</feature>
<dbReference type="OrthoDB" id="445052at2759"/>
<dbReference type="VEuPathDB" id="AmoebaDB:NF0066480"/>
<feature type="compositionally biased region" description="Low complexity" evidence="4">
    <location>
        <begin position="346"/>
        <end position="360"/>
    </location>
</feature>
<feature type="domain" description="F-box" evidence="5">
    <location>
        <begin position="6"/>
        <end position="62"/>
    </location>
</feature>
<evidence type="ECO:0000259" key="5">
    <source>
        <dbReference type="PROSITE" id="PS50181"/>
    </source>
</evidence>
<sequence>MKSQQQRSLQHLDDSTLGLIFSYLPLNQLVFLSESGLDLVCRRFFRVLHMEEGVLLNLWRRLYMREYEKSSLCPTFSYRELAHYVLNNNDERRREEEQHDALLEQIATTTTSNEPGATVMNMIGTDNDDNDDENMDNTTRTFRSESEECSTSCLNSLTHNYDGPPSHPRALSSQVFRWLLANLIGSRDRVSMGGVEMRENFSLVTPLLSAESRHVPTCFSVCNVLNRCVEFIGIGTFDYKLQVYVRDYGEEFLKGFHRKRRQSQANKISMLSDRWKHVTTSEGNEETEEDEEVTISASSLINSDSKYRLVDKTIPAHYDEITCIRFLNSQYFSHTPRYYHGENQASSSSSGNSSSSSGSNTHKIATTNGGTGPSLLMITGSKDKTIKVWKIEFSPPSAQYLSSSWNTSESSSSSHETVCSPSMDFHIKCIATLSSHTDWIRDVIPISKHPDKLVSISRDKSIKIWSLNTMQLKHSIQPNNLVWCMADHVDKGLLITASTSGELIFYDVHTGHMVHHMKPHKDLITKVLYIPTLPAVSSHNDVQTCRRVTKFQSPPLMITCSYDKSISVINANNFERLVHIDEAHSTPIFSISVHGQRLTSSSVDGCVKNWILSNSSSSITGNIVELQASMEQSLIGYKLPQELGGSRGTNIFDLNGNVNRQVKVVSSVRSNSTEDIIISNNDAHNYLCVWTSKHHKDMQLIRYPLPDVVLNPKNHYSIQQLLKVLPSEIIVKDFTICGNRIICLLEFVPTESTTSNRSNAGNNGGRAHTHHTAQSVFMQKRGCVCMWQL</sequence>
<accession>A0A6A5BQE5</accession>
<evidence type="ECO:0000256" key="1">
    <source>
        <dbReference type="ARBA" id="ARBA00022574"/>
    </source>
</evidence>
<comment type="caution">
    <text evidence="6">The sequence shown here is derived from an EMBL/GenBank/DDBJ whole genome shotgun (WGS) entry which is preliminary data.</text>
</comment>